<feature type="transmembrane region" description="Helical" evidence="3">
    <location>
        <begin position="101"/>
        <end position="127"/>
    </location>
</feature>
<proteinExistence type="inferred from homology"/>
<dbReference type="EMBL" id="JABANO010015082">
    <property type="protein sequence ID" value="KAF4737477.1"/>
    <property type="molecule type" value="Genomic_DNA"/>
</dbReference>
<feature type="region of interest" description="Disordered" evidence="2">
    <location>
        <begin position="561"/>
        <end position="583"/>
    </location>
</feature>
<comment type="similarity">
    <text evidence="1">Belongs to the AB hydrolase superfamily. AB hydrolase 4 family.</text>
</comment>
<dbReference type="AlphaFoldDB" id="A0A7J6SXK9"/>
<evidence type="ECO:0000259" key="5">
    <source>
        <dbReference type="Pfam" id="PF00561"/>
    </source>
</evidence>
<name>A0A7J6SXK9_PEROL</name>
<dbReference type="PANTHER" id="PTHR10794">
    <property type="entry name" value="ABHYDROLASE DOMAIN-CONTAINING PROTEIN"/>
    <property type="match status" value="1"/>
</dbReference>
<sequence length="583" mass="66121">MVKQLFLAAVIQVRALDCYLGTTNGPRRRSGLARSEELRTATGSLTLGEASRRISEGKTLLNVRKGRPPFYCDRTYAGYHRIFRVRKSQGAPTVLPCCSMLFYFSLAVPFFGFFAFVLYAGLLLAFYGLTYYKPLPDSCADCLQCGNYVLQAGVLRWLWNLFLLFVLLGATLYIRSGHSTPRLQFSDKIAWIVRRCRTLREGFWPTFAAFDGHSQSAMFAVWPGMTLALKRATVEFEREDLIMEDGGTIALDWAVEAEEIPEDAPVLILLPGVVGESHNPYMKSLIHYCRCRRQWRFVCKNWRGFGGSELTDEKQIPEAWDARSVKDLYLCVQHVHKRYPRAKVLGCGFSLGASMMSSLVGHYKEELNGVVAGVVCLSGPCSYETAMNRMYHLKPLPYDWINMGVLWKNMRKYVESPDSRWRDTLGDKQLMLIDGVMCQRQSPKEFYNMLMPANAWVWHNLVTIKFLGYKTVEEYAREMSLYALKALSMIETPTLLLYADDDPVVPPYSTWEYEAEAKDSPGCVVARCSRGGHCGFFSGPLCRSWKNRVTFEFLANALDGPASSKQQQQQPDESPSPSSTTSR</sequence>
<feature type="chain" id="PRO_5029759552" evidence="4">
    <location>
        <begin position="16"/>
        <end position="583"/>
    </location>
</feature>
<feature type="domain" description="AB hydrolase-1" evidence="5">
    <location>
        <begin position="265"/>
        <end position="539"/>
    </location>
</feature>
<keyword evidence="3" id="KW-1133">Transmembrane helix</keyword>
<dbReference type="OMA" id="HCAFREG"/>
<keyword evidence="4" id="KW-0732">Signal</keyword>
<dbReference type="InterPro" id="IPR050960">
    <property type="entry name" value="AB_hydrolase_4_sf"/>
</dbReference>
<evidence type="ECO:0000256" key="3">
    <source>
        <dbReference type="SAM" id="Phobius"/>
    </source>
</evidence>
<keyword evidence="3" id="KW-0812">Transmembrane</keyword>
<keyword evidence="3" id="KW-0472">Membrane</keyword>
<dbReference type="SUPFAM" id="SSF53474">
    <property type="entry name" value="alpha/beta-Hydrolases"/>
    <property type="match status" value="1"/>
</dbReference>
<keyword evidence="6" id="KW-0378">Hydrolase</keyword>
<keyword evidence="7" id="KW-1185">Reference proteome</keyword>
<dbReference type="InterPro" id="IPR029058">
    <property type="entry name" value="AB_hydrolase_fold"/>
</dbReference>
<dbReference type="GO" id="GO:0047372">
    <property type="term" value="F:monoacylglycerol lipase activity"/>
    <property type="evidence" value="ECO:0007669"/>
    <property type="project" value="TreeGrafter"/>
</dbReference>
<evidence type="ECO:0000256" key="4">
    <source>
        <dbReference type="SAM" id="SignalP"/>
    </source>
</evidence>
<evidence type="ECO:0000313" key="6">
    <source>
        <dbReference type="EMBL" id="KAF4737477.1"/>
    </source>
</evidence>
<evidence type="ECO:0000256" key="1">
    <source>
        <dbReference type="ARBA" id="ARBA00010884"/>
    </source>
</evidence>
<gene>
    <name evidence="6" type="primary">ABHD15_3</name>
    <name evidence="6" type="ORF">FOZ63_013581</name>
</gene>
<dbReference type="Proteomes" id="UP000553632">
    <property type="component" value="Unassembled WGS sequence"/>
</dbReference>
<dbReference type="Pfam" id="PF00561">
    <property type="entry name" value="Abhydrolase_1"/>
    <property type="match status" value="1"/>
</dbReference>
<dbReference type="GO" id="GO:0034338">
    <property type="term" value="F:short-chain carboxylesterase activity"/>
    <property type="evidence" value="ECO:0007669"/>
    <property type="project" value="TreeGrafter"/>
</dbReference>
<organism evidence="6 7">
    <name type="scientific">Perkinsus olseni</name>
    <name type="common">Perkinsus atlanticus</name>
    <dbReference type="NCBI Taxonomy" id="32597"/>
    <lineage>
        <taxon>Eukaryota</taxon>
        <taxon>Sar</taxon>
        <taxon>Alveolata</taxon>
        <taxon>Perkinsozoa</taxon>
        <taxon>Perkinsea</taxon>
        <taxon>Perkinsida</taxon>
        <taxon>Perkinsidae</taxon>
        <taxon>Perkinsus</taxon>
    </lineage>
</organism>
<evidence type="ECO:0000313" key="7">
    <source>
        <dbReference type="Proteomes" id="UP000553632"/>
    </source>
</evidence>
<accession>A0A7J6SXK9</accession>
<evidence type="ECO:0000256" key="2">
    <source>
        <dbReference type="SAM" id="MobiDB-lite"/>
    </source>
</evidence>
<comment type="caution">
    <text evidence="6">The sequence shown here is derived from an EMBL/GenBank/DDBJ whole genome shotgun (WGS) entry which is preliminary data.</text>
</comment>
<feature type="transmembrane region" description="Helical" evidence="3">
    <location>
        <begin position="157"/>
        <end position="174"/>
    </location>
</feature>
<dbReference type="Gene3D" id="3.40.50.1820">
    <property type="entry name" value="alpha/beta hydrolase"/>
    <property type="match status" value="1"/>
</dbReference>
<feature type="signal peptide" evidence="4">
    <location>
        <begin position="1"/>
        <end position="15"/>
    </location>
</feature>
<protein>
    <submittedName>
        <fullName evidence="6">Alpha/beta hydrolase domain-containing protein 15</fullName>
    </submittedName>
</protein>
<dbReference type="PANTHER" id="PTHR10794:SF93">
    <property type="entry name" value="SERINE AMINOPEPTIDASE S33 DOMAIN-CONTAINING PROTEIN"/>
    <property type="match status" value="1"/>
</dbReference>
<dbReference type="InterPro" id="IPR000073">
    <property type="entry name" value="AB_hydrolase_1"/>
</dbReference>
<reference evidence="6 7" key="1">
    <citation type="submission" date="2020-04" db="EMBL/GenBank/DDBJ databases">
        <title>Perkinsus olseni comparative genomics.</title>
        <authorList>
            <person name="Bogema D.R."/>
        </authorList>
    </citation>
    <scope>NUCLEOTIDE SEQUENCE [LARGE SCALE GENOMIC DNA]</scope>
    <source>
        <strain evidence="6 7">ATCC PRA-207</strain>
    </source>
</reference>